<feature type="region of interest" description="Disordered" evidence="6">
    <location>
        <begin position="894"/>
        <end position="933"/>
    </location>
</feature>
<feature type="domain" description="Helicase C-terminal" evidence="8">
    <location>
        <begin position="600"/>
        <end position="755"/>
    </location>
</feature>
<evidence type="ECO:0000256" key="3">
    <source>
        <dbReference type="ARBA" id="ARBA00022801"/>
    </source>
</evidence>
<dbReference type="InterPro" id="IPR049730">
    <property type="entry name" value="SNF2/RAD54-like_C"/>
</dbReference>
<dbReference type="FunFam" id="3.40.50.10810:FF:000019">
    <property type="entry name" value="DNA excision repair protein ERCC-6-like 2 isoform X1"/>
    <property type="match status" value="1"/>
</dbReference>
<feature type="compositionally biased region" description="Acidic residues" evidence="6">
    <location>
        <begin position="122"/>
        <end position="134"/>
    </location>
</feature>
<dbReference type="Gene3D" id="3.40.50.10810">
    <property type="entry name" value="Tandem AAA-ATPase domain"/>
    <property type="match status" value="1"/>
</dbReference>
<dbReference type="GO" id="GO:0016787">
    <property type="term" value="F:hydrolase activity"/>
    <property type="evidence" value="ECO:0007669"/>
    <property type="project" value="UniProtKB-KW"/>
</dbReference>
<feature type="compositionally biased region" description="Acidic residues" evidence="6">
    <location>
        <begin position="156"/>
        <end position="170"/>
    </location>
</feature>
<feature type="domain" description="Helicase ATP-binding" evidence="7">
    <location>
        <begin position="224"/>
        <end position="419"/>
    </location>
</feature>
<dbReference type="Pfam" id="PF00176">
    <property type="entry name" value="SNF2-rel_dom"/>
    <property type="match status" value="1"/>
</dbReference>
<evidence type="ECO:0000313" key="10">
    <source>
        <dbReference type="Proteomes" id="UP000807769"/>
    </source>
</evidence>
<feature type="compositionally biased region" description="Basic and acidic residues" evidence="6">
    <location>
        <begin position="1"/>
        <end position="15"/>
    </location>
</feature>
<dbReference type="SMART" id="SM00490">
    <property type="entry name" value="HELICc"/>
    <property type="match status" value="1"/>
</dbReference>
<evidence type="ECO:0000256" key="4">
    <source>
        <dbReference type="ARBA" id="ARBA00022840"/>
    </source>
</evidence>
<dbReference type="SMART" id="SM00487">
    <property type="entry name" value="DEXDc"/>
    <property type="match status" value="1"/>
</dbReference>
<dbReference type="InterPro" id="IPR027417">
    <property type="entry name" value="P-loop_NTPase"/>
</dbReference>
<feature type="region of interest" description="Disordered" evidence="6">
    <location>
        <begin position="1"/>
        <end position="54"/>
    </location>
</feature>
<name>A0A9P7JDM8_9AGAM</name>
<dbReference type="GeneID" id="64629636"/>
<dbReference type="PROSITE" id="PS51194">
    <property type="entry name" value="HELICASE_CTER"/>
    <property type="match status" value="1"/>
</dbReference>
<evidence type="ECO:0000256" key="2">
    <source>
        <dbReference type="ARBA" id="ARBA00022741"/>
    </source>
</evidence>
<evidence type="ECO:0000313" key="9">
    <source>
        <dbReference type="EMBL" id="KAG1816326.1"/>
    </source>
</evidence>
<evidence type="ECO:0000256" key="1">
    <source>
        <dbReference type="ARBA" id="ARBA00004123"/>
    </source>
</evidence>
<dbReference type="RefSeq" id="XP_041192999.1">
    <property type="nucleotide sequence ID" value="XM_041335619.1"/>
</dbReference>
<gene>
    <name evidence="9" type="ORF">BJ212DRAFT_1354165</name>
</gene>
<dbReference type="CDD" id="cd18793">
    <property type="entry name" value="SF2_C_SNF"/>
    <property type="match status" value="1"/>
</dbReference>
<evidence type="ECO:0000259" key="8">
    <source>
        <dbReference type="PROSITE" id="PS51194"/>
    </source>
</evidence>
<keyword evidence="5" id="KW-0539">Nucleus</keyword>
<dbReference type="PROSITE" id="PS51192">
    <property type="entry name" value="HELICASE_ATP_BIND_1"/>
    <property type="match status" value="1"/>
</dbReference>
<dbReference type="AlphaFoldDB" id="A0A9P7JDM8"/>
<feature type="compositionally biased region" description="Basic and acidic residues" evidence="6">
    <location>
        <begin position="894"/>
        <end position="904"/>
    </location>
</feature>
<dbReference type="InterPro" id="IPR038718">
    <property type="entry name" value="SNF2-like_sf"/>
</dbReference>
<dbReference type="InterPro" id="IPR001650">
    <property type="entry name" value="Helicase_C-like"/>
</dbReference>
<protein>
    <submittedName>
        <fullName evidence="9">P-loop containing nucleoside triphosphate hydrolase protein</fullName>
    </submittedName>
</protein>
<dbReference type="SUPFAM" id="SSF52540">
    <property type="entry name" value="P-loop containing nucleoside triphosphate hydrolases"/>
    <property type="match status" value="2"/>
</dbReference>
<dbReference type="InterPro" id="IPR000330">
    <property type="entry name" value="SNF2_N"/>
</dbReference>
<keyword evidence="4" id="KW-0067">ATP-binding</keyword>
<dbReference type="OrthoDB" id="413460at2759"/>
<evidence type="ECO:0000256" key="5">
    <source>
        <dbReference type="ARBA" id="ARBA00023242"/>
    </source>
</evidence>
<reference evidence="9" key="1">
    <citation type="journal article" date="2020" name="New Phytol.">
        <title>Comparative genomics reveals dynamic genome evolution in host specialist ectomycorrhizal fungi.</title>
        <authorList>
            <person name="Lofgren L.A."/>
            <person name="Nguyen N.H."/>
            <person name="Vilgalys R."/>
            <person name="Ruytinx J."/>
            <person name="Liao H.L."/>
            <person name="Branco S."/>
            <person name="Kuo A."/>
            <person name="LaButti K."/>
            <person name="Lipzen A."/>
            <person name="Andreopoulos W."/>
            <person name="Pangilinan J."/>
            <person name="Riley R."/>
            <person name="Hundley H."/>
            <person name="Na H."/>
            <person name="Barry K."/>
            <person name="Grigoriev I.V."/>
            <person name="Stajich J.E."/>
            <person name="Kennedy P.G."/>
        </authorList>
    </citation>
    <scope>NUCLEOTIDE SEQUENCE</scope>
    <source>
        <strain evidence="9">MN1</strain>
    </source>
</reference>
<dbReference type="InterPro" id="IPR002464">
    <property type="entry name" value="DNA/RNA_helicase_DEAH_CS"/>
</dbReference>
<keyword evidence="2" id="KW-0547">Nucleotide-binding</keyword>
<dbReference type="PANTHER" id="PTHR45629">
    <property type="entry name" value="SNF2/RAD54 FAMILY MEMBER"/>
    <property type="match status" value="1"/>
</dbReference>
<feature type="compositionally biased region" description="Polar residues" evidence="6">
    <location>
        <begin position="140"/>
        <end position="153"/>
    </location>
</feature>
<comment type="subcellular location">
    <subcellularLocation>
        <location evidence="1">Nucleus</location>
    </subcellularLocation>
</comment>
<sequence>MDPEASRRHNPLKEYFDDDLGLQSASDDGEVDEKDCEDDDSAEEYASEPDQPVILRTITAFMKASKEHIPVTQPSHSHTPVDDDSVTEPESEPEVAQVSTKRKSPASKQIMPISKRRKTPCPDDESETEPESDIDLPTVSKFSKQLLPNTTKLLESDSETEPEDEDEIETCPDPNLHPKPGFPLAPGQSSLGPMMLDRAEGIRVPASINTYLREYQREGVGFFWDLYKQGRGGLLGDDMGLGKTIQVISFLSAIMKKHGDERDINRRRDHVSNLQDGLEWRKYRTLPPANKTWPTCLIIAPTSVVPNWEREFQTWGYFEVGSYTGSKNERDDVLTDFKMGRLDVVLTTFDLARRDIAQLDDLAWSAIFVDEAHRVKNPKSMITLAYNQFACLCRFGLTGTTIQNSYMEAWTILDWTNPGRLGTSKQWKGYVVKPLTIGQSTSATEEERTKALAVAITVRDKVLPQFFKRRTKDIIKDQLPTKTDEVVFCPLTPVQVAVYKRILNMTPVQNLVRKDENCDCGSGEKRKDCCHPIEKGGVLKYMSILIKISNHLALILPAPNDSPEQTLRNRELAEVAFPGQTIPKYGTAMLLPQYCGKWVVLDTLLREWRKERTNKVLIFTKSVKLLDMLEFHLNTNSYGFLKLDGSTKQSDRMPMIDRFHQDSDIFIFLISTLAGGTGLNLTGANKVVIFDPNWNPAHDLQAMDRAYRFGQTRDVFVYRLLGAGSIEELIYARQLYKQQQMAIGYEASVQTRYFSGVQGDTSRQGELFGIKNIFKLHEDTLATKMAIEKATIMELDWALAHLSSSKSKKSAKSKADEWVYEADSKSGKEEADLRGLSALLFDDEPPEVTDGNDIHKTLSAIGVKYSHRNDDVLLPSRIEEERSRTALKEAKIKRAAAKKLESERNQSTPQKSKPPEPQWPPRRKHHKAPLSPRLKLASRQMALIELSMINSPADLPVFAQSFARKSSEEQNEILVRLDEHVRGCS</sequence>
<feature type="compositionally biased region" description="Acidic residues" evidence="6">
    <location>
        <begin position="27"/>
        <end position="47"/>
    </location>
</feature>
<dbReference type="PANTHER" id="PTHR45629:SF7">
    <property type="entry name" value="DNA EXCISION REPAIR PROTEIN ERCC-6-RELATED"/>
    <property type="match status" value="1"/>
</dbReference>
<dbReference type="InterPro" id="IPR014001">
    <property type="entry name" value="Helicase_ATP-bd"/>
</dbReference>
<keyword evidence="10" id="KW-1185">Reference proteome</keyword>
<dbReference type="Proteomes" id="UP000807769">
    <property type="component" value="Unassembled WGS sequence"/>
</dbReference>
<dbReference type="Pfam" id="PF00271">
    <property type="entry name" value="Helicase_C"/>
    <property type="match status" value="1"/>
</dbReference>
<feature type="region of interest" description="Disordered" evidence="6">
    <location>
        <begin position="66"/>
        <end position="190"/>
    </location>
</feature>
<dbReference type="Gene3D" id="3.40.50.300">
    <property type="entry name" value="P-loop containing nucleotide triphosphate hydrolases"/>
    <property type="match status" value="1"/>
</dbReference>
<proteinExistence type="predicted"/>
<dbReference type="GO" id="GO:0005524">
    <property type="term" value="F:ATP binding"/>
    <property type="evidence" value="ECO:0007669"/>
    <property type="project" value="InterPro"/>
</dbReference>
<organism evidence="9 10">
    <name type="scientific">Suillus subaureus</name>
    <dbReference type="NCBI Taxonomy" id="48587"/>
    <lineage>
        <taxon>Eukaryota</taxon>
        <taxon>Fungi</taxon>
        <taxon>Dikarya</taxon>
        <taxon>Basidiomycota</taxon>
        <taxon>Agaricomycotina</taxon>
        <taxon>Agaricomycetes</taxon>
        <taxon>Agaricomycetidae</taxon>
        <taxon>Boletales</taxon>
        <taxon>Suillineae</taxon>
        <taxon>Suillaceae</taxon>
        <taxon>Suillus</taxon>
    </lineage>
</organism>
<accession>A0A9P7JDM8</accession>
<evidence type="ECO:0000256" key="6">
    <source>
        <dbReference type="SAM" id="MobiDB-lite"/>
    </source>
</evidence>
<comment type="caution">
    <text evidence="9">The sequence shown here is derived from an EMBL/GenBank/DDBJ whole genome shotgun (WGS) entry which is preliminary data.</text>
</comment>
<dbReference type="EMBL" id="JABBWG010000016">
    <property type="protein sequence ID" value="KAG1816326.1"/>
    <property type="molecule type" value="Genomic_DNA"/>
</dbReference>
<dbReference type="GO" id="GO:0005634">
    <property type="term" value="C:nucleus"/>
    <property type="evidence" value="ECO:0007669"/>
    <property type="project" value="UniProtKB-SubCell"/>
</dbReference>
<dbReference type="InterPro" id="IPR050496">
    <property type="entry name" value="SNF2_RAD54_helicase_repair"/>
</dbReference>
<feature type="compositionally biased region" description="Acidic residues" evidence="6">
    <location>
        <begin position="82"/>
        <end position="93"/>
    </location>
</feature>
<keyword evidence="3 9" id="KW-0378">Hydrolase</keyword>
<evidence type="ECO:0000259" key="7">
    <source>
        <dbReference type="PROSITE" id="PS51192"/>
    </source>
</evidence>
<dbReference type="PROSITE" id="PS00690">
    <property type="entry name" value="DEAH_ATP_HELICASE"/>
    <property type="match status" value="1"/>
</dbReference>